<evidence type="ECO:0000256" key="3">
    <source>
        <dbReference type="ARBA" id="ARBA00022448"/>
    </source>
</evidence>
<dbReference type="PANTHER" id="PTHR43553">
    <property type="entry name" value="HEAVY METAL TRANSPORTER"/>
    <property type="match status" value="1"/>
</dbReference>
<evidence type="ECO:0000256" key="7">
    <source>
        <dbReference type="ARBA" id="ARBA00022967"/>
    </source>
</evidence>
<dbReference type="NCBIfam" id="TIGR04520">
    <property type="entry name" value="ECF_ATPase_1"/>
    <property type="match status" value="1"/>
</dbReference>
<dbReference type="GO" id="GO:0005524">
    <property type="term" value="F:ATP binding"/>
    <property type="evidence" value="ECO:0007669"/>
    <property type="project" value="UniProtKB-KW"/>
</dbReference>
<dbReference type="Pfam" id="PF00005">
    <property type="entry name" value="ABC_tran"/>
    <property type="match status" value="1"/>
</dbReference>
<dbReference type="NCBIfam" id="NF010167">
    <property type="entry name" value="PRK13648.1"/>
    <property type="match status" value="1"/>
</dbReference>
<accession>A0A133ZXC8</accession>
<dbReference type="GO" id="GO:0015087">
    <property type="term" value="F:cobalt ion transmembrane transporter activity"/>
    <property type="evidence" value="ECO:0007669"/>
    <property type="project" value="UniProtKB-ARBA"/>
</dbReference>
<dbReference type="SMART" id="SM00382">
    <property type="entry name" value="AAA"/>
    <property type="match status" value="1"/>
</dbReference>
<gene>
    <name evidence="10" type="ORF">HMPREF3186_00887</name>
</gene>
<evidence type="ECO:0000313" key="10">
    <source>
        <dbReference type="EMBL" id="KXB60091.1"/>
    </source>
</evidence>
<organism evidence="10 11">
    <name type="scientific">Gemella haemolysans</name>
    <dbReference type="NCBI Taxonomy" id="1379"/>
    <lineage>
        <taxon>Bacteria</taxon>
        <taxon>Bacillati</taxon>
        <taxon>Bacillota</taxon>
        <taxon>Bacilli</taxon>
        <taxon>Bacillales</taxon>
        <taxon>Gemellaceae</taxon>
        <taxon>Gemella</taxon>
    </lineage>
</organism>
<dbReference type="GO" id="GO:0042626">
    <property type="term" value="F:ATPase-coupled transmembrane transporter activity"/>
    <property type="evidence" value="ECO:0007669"/>
    <property type="project" value="TreeGrafter"/>
</dbReference>
<dbReference type="Gene3D" id="3.40.50.300">
    <property type="entry name" value="P-loop containing nucleotide triphosphate hydrolases"/>
    <property type="match status" value="1"/>
</dbReference>
<evidence type="ECO:0000256" key="6">
    <source>
        <dbReference type="ARBA" id="ARBA00022840"/>
    </source>
</evidence>
<dbReference type="InterPro" id="IPR027417">
    <property type="entry name" value="P-loop_NTPase"/>
</dbReference>
<dbReference type="EMBL" id="LSDC01000060">
    <property type="protein sequence ID" value="KXB60091.1"/>
    <property type="molecule type" value="Genomic_DNA"/>
</dbReference>
<dbReference type="PANTHER" id="PTHR43553:SF24">
    <property type="entry name" value="ENERGY-COUPLING FACTOR TRANSPORTER ATP-BINDING PROTEIN ECFA1"/>
    <property type="match status" value="1"/>
</dbReference>
<comment type="similarity">
    <text evidence="2">Belongs to the ABC transporter superfamily.</text>
</comment>
<proteinExistence type="inferred from homology"/>
<dbReference type="InterPro" id="IPR017871">
    <property type="entry name" value="ABC_transporter-like_CS"/>
</dbReference>
<keyword evidence="5" id="KW-0547">Nucleotide-binding</keyword>
<protein>
    <submittedName>
        <fullName evidence="10">ABC transporter, ATP-binding protein</fullName>
    </submittedName>
</protein>
<dbReference type="GO" id="GO:0016887">
    <property type="term" value="F:ATP hydrolysis activity"/>
    <property type="evidence" value="ECO:0007669"/>
    <property type="project" value="InterPro"/>
</dbReference>
<evidence type="ECO:0000256" key="8">
    <source>
        <dbReference type="ARBA" id="ARBA00023136"/>
    </source>
</evidence>
<feature type="domain" description="ABC transporter" evidence="9">
    <location>
        <begin position="2"/>
        <end position="236"/>
    </location>
</feature>
<keyword evidence="6 10" id="KW-0067">ATP-binding</keyword>
<evidence type="ECO:0000256" key="2">
    <source>
        <dbReference type="ARBA" id="ARBA00005417"/>
    </source>
</evidence>
<keyword evidence="4" id="KW-1003">Cell membrane</keyword>
<sequence>MIKFEDVFFQYSSSKKTALSNINLAIKEGRWLSVLGKNGSGKSTLMKLIYGQNLATSGKVTFNNKEYNKELYDDIKNKIAIVFQNPDNQFVGSTVEEDIAFGLENRNVPQEKMDEIIDRVLEIVDMTDYRKYEPSSLSGGQKQRVAIASSLALDPEILILDEATSMLDPEAKKSILEYIKKINKEKGITIISITHDAEESVYSDDIVILESGEIVYQGNYTTLYADTEILEKYSLEVPFVERIKKDLNNYLNQEIFEIEEDEGSVVRKICKLV</sequence>
<evidence type="ECO:0000259" key="9">
    <source>
        <dbReference type="PROSITE" id="PS50893"/>
    </source>
</evidence>
<dbReference type="GO" id="GO:0043190">
    <property type="term" value="C:ATP-binding cassette (ABC) transporter complex"/>
    <property type="evidence" value="ECO:0007669"/>
    <property type="project" value="TreeGrafter"/>
</dbReference>
<dbReference type="STRING" id="1379.HMPREF3186_00887"/>
<dbReference type="FunFam" id="3.40.50.300:FF:000224">
    <property type="entry name" value="Energy-coupling factor transporter ATP-binding protein EcfA"/>
    <property type="match status" value="1"/>
</dbReference>
<dbReference type="InterPro" id="IPR030947">
    <property type="entry name" value="EcfA_1"/>
</dbReference>
<dbReference type="AlphaFoldDB" id="A0A133ZXC8"/>
<dbReference type="PROSITE" id="PS50893">
    <property type="entry name" value="ABC_TRANSPORTER_2"/>
    <property type="match status" value="1"/>
</dbReference>
<keyword evidence="7" id="KW-1278">Translocase</keyword>
<dbReference type="InterPro" id="IPR015856">
    <property type="entry name" value="ABC_transpr_CbiO/EcfA_su"/>
</dbReference>
<dbReference type="InterPro" id="IPR003439">
    <property type="entry name" value="ABC_transporter-like_ATP-bd"/>
</dbReference>
<dbReference type="RefSeq" id="WP_060914068.1">
    <property type="nucleotide sequence ID" value="NZ_JAGZGJ010000061.1"/>
</dbReference>
<evidence type="ECO:0000256" key="5">
    <source>
        <dbReference type="ARBA" id="ARBA00022741"/>
    </source>
</evidence>
<dbReference type="SUPFAM" id="SSF52540">
    <property type="entry name" value="P-loop containing nucleoside triphosphate hydrolases"/>
    <property type="match status" value="1"/>
</dbReference>
<keyword evidence="8" id="KW-0472">Membrane</keyword>
<comment type="caution">
    <text evidence="10">The sequence shown here is derived from an EMBL/GenBank/DDBJ whole genome shotgun (WGS) entry which is preliminary data.</text>
</comment>
<evidence type="ECO:0000256" key="4">
    <source>
        <dbReference type="ARBA" id="ARBA00022475"/>
    </source>
</evidence>
<dbReference type="Proteomes" id="UP000070355">
    <property type="component" value="Unassembled WGS sequence"/>
</dbReference>
<dbReference type="PROSITE" id="PS00211">
    <property type="entry name" value="ABC_TRANSPORTER_1"/>
    <property type="match status" value="1"/>
</dbReference>
<dbReference type="PATRIC" id="fig|1379.3.peg.869"/>
<name>A0A133ZXC8_9BACL</name>
<reference evidence="11" key="1">
    <citation type="submission" date="2016-01" db="EMBL/GenBank/DDBJ databases">
        <authorList>
            <person name="Mitreva M."/>
            <person name="Pepin K.H."/>
            <person name="Mihindukulasuriya K.A."/>
            <person name="Fulton R."/>
            <person name="Fronick C."/>
            <person name="O'Laughlin M."/>
            <person name="Miner T."/>
            <person name="Herter B."/>
            <person name="Rosa B.A."/>
            <person name="Cordes M."/>
            <person name="Tomlinson C."/>
            <person name="Wollam A."/>
            <person name="Palsikar V.B."/>
            <person name="Mardis E.R."/>
            <person name="Wilson R.K."/>
        </authorList>
    </citation>
    <scope>NUCLEOTIDE SEQUENCE [LARGE SCALE GENOMIC DNA]</scope>
    <source>
        <strain evidence="11">DNF01167</strain>
    </source>
</reference>
<evidence type="ECO:0000313" key="11">
    <source>
        <dbReference type="Proteomes" id="UP000070355"/>
    </source>
</evidence>
<dbReference type="CDD" id="cd03225">
    <property type="entry name" value="ABC_cobalt_CbiO_domain1"/>
    <property type="match status" value="1"/>
</dbReference>
<keyword evidence="3" id="KW-0813">Transport</keyword>
<dbReference type="InterPro" id="IPR003593">
    <property type="entry name" value="AAA+_ATPase"/>
</dbReference>
<evidence type="ECO:0000256" key="1">
    <source>
        <dbReference type="ARBA" id="ARBA00004202"/>
    </source>
</evidence>
<comment type="subcellular location">
    <subcellularLocation>
        <location evidence="1">Cell membrane</location>
        <topology evidence="1">Peripheral membrane protein</topology>
    </subcellularLocation>
</comment>
<dbReference type="OrthoDB" id="9784332at2"/>
<dbReference type="InterPro" id="IPR050095">
    <property type="entry name" value="ECF_ABC_transporter_ATP-bd"/>
</dbReference>